<dbReference type="SUPFAM" id="SSF82185">
    <property type="entry name" value="Histone H3 K4-specific methyltransferase SET7/9 N-terminal domain"/>
    <property type="match status" value="1"/>
</dbReference>
<dbReference type="InterPro" id="IPR051045">
    <property type="entry name" value="TonB-dependent_transducer"/>
</dbReference>
<evidence type="ECO:0000256" key="3">
    <source>
        <dbReference type="ARBA" id="ARBA00022448"/>
    </source>
</evidence>
<dbReference type="PANTHER" id="PTHR33446:SF2">
    <property type="entry name" value="PROTEIN TONB"/>
    <property type="match status" value="1"/>
</dbReference>
<dbReference type="SUPFAM" id="SSF74653">
    <property type="entry name" value="TolA/TonB C-terminal domain"/>
    <property type="match status" value="1"/>
</dbReference>
<evidence type="ECO:0000313" key="12">
    <source>
        <dbReference type="Proteomes" id="UP000320300"/>
    </source>
</evidence>
<dbReference type="GO" id="GO:0098797">
    <property type="term" value="C:plasma membrane protein complex"/>
    <property type="evidence" value="ECO:0007669"/>
    <property type="project" value="TreeGrafter"/>
</dbReference>
<dbReference type="InterPro" id="IPR006260">
    <property type="entry name" value="TonB/TolA_C"/>
</dbReference>
<keyword evidence="8" id="KW-1133">Transmembrane helix</keyword>
<evidence type="ECO:0000256" key="5">
    <source>
        <dbReference type="ARBA" id="ARBA00022519"/>
    </source>
</evidence>
<keyword evidence="5" id="KW-0997">Cell inner membrane</keyword>
<organism evidence="11 12">
    <name type="scientific">Pedobacter westerhofensis</name>
    <dbReference type="NCBI Taxonomy" id="425512"/>
    <lineage>
        <taxon>Bacteria</taxon>
        <taxon>Pseudomonadati</taxon>
        <taxon>Bacteroidota</taxon>
        <taxon>Sphingobacteriia</taxon>
        <taxon>Sphingobacteriales</taxon>
        <taxon>Sphingobacteriaceae</taxon>
        <taxon>Pedobacter</taxon>
    </lineage>
</organism>
<comment type="subcellular location">
    <subcellularLocation>
        <location evidence="1">Cell inner membrane</location>
        <topology evidence="1">Single-pass membrane protein</topology>
        <orientation evidence="1">Periplasmic side</orientation>
    </subcellularLocation>
</comment>
<dbReference type="GO" id="GO:0055085">
    <property type="term" value="P:transmembrane transport"/>
    <property type="evidence" value="ECO:0007669"/>
    <property type="project" value="InterPro"/>
</dbReference>
<keyword evidence="6" id="KW-0812">Transmembrane</keyword>
<dbReference type="GO" id="GO:0015031">
    <property type="term" value="P:protein transport"/>
    <property type="evidence" value="ECO:0007669"/>
    <property type="project" value="UniProtKB-KW"/>
</dbReference>
<evidence type="ECO:0000256" key="9">
    <source>
        <dbReference type="ARBA" id="ARBA00023136"/>
    </source>
</evidence>
<keyword evidence="9" id="KW-0472">Membrane</keyword>
<dbReference type="Pfam" id="PF03544">
    <property type="entry name" value="TonB_C"/>
    <property type="match status" value="1"/>
</dbReference>
<evidence type="ECO:0000313" key="11">
    <source>
        <dbReference type="EMBL" id="SMO91730.1"/>
    </source>
</evidence>
<accession>A0A521F8B9</accession>
<dbReference type="GO" id="GO:0031992">
    <property type="term" value="F:energy transducer activity"/>
    <property type="evidence" value="ECO:0007669"/>
    <property type="project" value="TreeGrafter"/>
</dbReference>
<sequence>MKKSNFLLLFLLCIYTGIFAQKQNVYFIKDDGQYVETRDSADFIRIVQEPDKGSALYIVKEFYLDGKVRSLGLSLKIEPLLYEGIYRAVYKNGNKKQVANYVKGKLSGPVYNYYPNGKLYTRYLYENAVPGSIFTSYKITDVNDSTGNVLVKEGNGECVFYDNDFKYIAGRGKIKNGEYDGVWTGEDQSQHITYKETYEQGKMIAGESTDQQNVTVTYTKSAVQPEYKGGVNNFYRYLGQSIRYPPNCQRMGIQGVVMVTFAVDKDGSLHDIRVSNYANEELAAEAVRVIRQSPSWMPGMMRGRKVRVRYNVPVSFALSQ</sequence>
<dbReference type="OrthoDB" id="649093at2"/>
<dbReference type="PANTHER" id="PTHR33446">
    <property type="entry name" value="PROTEIN TONB-RELATED"/>
    <property type="match status" value="1"/>
</dbReference>
<keyword evidence="7" id="KW-0653">Protein transport</keyword>
<dbReference type="RefSeq" id="WP_142529928.1">
    <property type="nucleotide sequence ID" value="NZ_CBCSJO010000010.1"/>
</dbReference>
<name>A0A521F8B9_9SPHI</name>
<evidence type="ECO:0000256" key="1">
    <source>
        <dbReference type="ARBA" id="ARBA00004383"/>
    </source>
</evidence>
<evidence type="ECO:0000256" key="4">
    <source>
        <dbReference type="ARBA" id="ARBA00022475"/>
    </source>
</evidence>
<dbReference type="EMBL" id="FXTN01000010">
    <property type="protein sequence ID" value="SMO91730.1"/>
    <property type="molecule type" value="Genomic_DNA"/>
</dbReference>
<proteinExistence type="inferred from homology"/>
<evidence type="ECO:0000259" key="10">
    <source>
        <dbReference type="PROSITE" id="PS52015"/>
    </source>
</evidence>
<evidence type="ECO:0000256" key="8">
    <source>
        <dbReference type="ARBA" id="ARBA00022989"/>
    </source>
</evidence>
<keyword evidence="12" id="KW-1185">Reference proteome</keyword>
<evidence type="ECO:0000256" key="7">
    <source>
        <dbReference type="ARBA" id="ARBA00022927"/>
    </source>
</evidence>
<evidence type="ECO:0000256" key="2">
    <source>
        <dbReference type="ARBA" id="ARBA00006555"/>
    </source>
</evidence>
<evidence type="ECO:0000256" key="6">
    <source>
        <dbReference type="ARBA" id="ARBA00022692"/>
    </source>
</evidence>
<protein>
    <submittedName>
        <fullName evidence="11">TonB family C-terminal domain-containing protein</fullName>
    </submittedName>
</protein>
<feature type="domain" description="TonB C-terminal" evidence="10">
    <location>
        <begin position="229"/>
        <end position="320"/>
    </location>
</feature>
<keyword evidence="3" id="KW-0813">Transport</keyword>
<gene>
    <name evidence="11" type="ORF">SAMN06265348_110225</name>
</gene>
<dbReference type="Gene3D" id="3.30.1150.10">
    <property type="match status" value="1"/>
</dbReference>
<keyword evidence="4" id="KW-1003">Cell membrane</keyword>
<dbReference type="Gene3D" id="2.20.110.10">
    <property type="entry name" value="Histone H3 K4-specific methyltransferase SET7/9 N-terminal domain"/>
    <property type="match status" value="1"/>
</dbReference>
<dbReference type="AlphaFoldDB" id="A0A521F8B9"/>
<dbReference type="NCBIfam" id="TIGR01352">
    <property type="entry name" value="tonB_Cterm"/>
    <property type="match status" value="1"/>
</dbReference>
<reference evidence="11 12" key="1">
    <citation type="submission" date="2017-05" db="EMBL/GenBank/DDBJ databases">
        <authorList>
            <person name="Varghese N."/>
            <person name="Submissions S."/>
        </authorList>
    </citation>
    <scope>NUCLEOTIDE SEQUENCE [LARGE SCALE GENOMIC DNA]</scope>
    <source>
        <strain evidence="11 12">DSM 19036</strain>
    </source>
</reference>
<dbReference type="Proteomes" id="UP000320300">
    <property type="component" value="Unassembled WGS sequence"/>
</dbReference>
<dbReference type="InterPro" id="IPR037682">
    <property type="entry name" value="TonB_C"/>
</dbReference>
<dbReference type="PROSITE" id="PS52015">
    <property type="entry name" value="TONB_CTD"/>
    <property type="match status" value="1"/>
</dbReference>
<comment type="similarity">
    <text evidence="2">Belongs to the TonB family.</text>
</comment>